<feature type="compositionally biased region" description="Polar residues" evidence="11">
    <location>
        <begin position="243"/>
        <end position="254"/>
    </location>
</feature>
<reference evidence="13" key="2">
    <citation type="journal article" date="2024" name="Plant">
        <title>Genomic evolution and insights into agronomic trait innovations of Sesamum species.</title>
        <authorList>
            <person name="Miao H."/>
            <person name="Wang L."/>
            <person name="Qu L."/>
            <person name="Liu H."/>
            <person name="Sun Y."/>
            <person name="Le M."/>
            <person name="Wang Q."/>
            <person name="Wei S."/>
            <person name="Zheng Y."/>
            <person name="Lin W."/>
            <person name="Duan Y."/>
            <person name="Cao H."/>
            <person name="Xiong S."/>
            <person name="Wang X."/>
            <person name="Wei L."/>
            <person name="Li C."/>
            <person name="Ma Q."/>
            <person name="Ju M."/>
            <person name="Zhao R."/>
            <person name="Li G."/>
            <person name="Mu C."/>
            <person name="Tian Q."/>
            <person name="Mei H."/>
            <person name="Zhang T."/>
            <person name="Gao T."/>
            <person name="Zhang H."/>
        </authorList>
    </citation>
    <scope>NUCLEOTIDE SEQUENCE</scope>
    <source>
        <strain evidence="13">KEN1</strain>
    </source>
</reference>
<feature type="compositionally biased region" description="Polar residues" evidence="11">
    <location>
        <begin position="1"/>
        <end position="12"/>
    </location>
</feature>
<feature type="compositionally biased region" description="Basic and acidic residues" evidence="11">
    <location>
        <begin position="20"/>
        <end position="32"/>
    </location>
</feature>
<dbReference type="GO" id="GO:0051301">
    <property type="term" value="P:cell division"/>
    <property type="evidence" value="ECO:0007669"/>
    <property type="project" value="UniProtKB-KW"/>
</dbReference>
<evidence type="ECO:0000256" key="6">
    <source>
        <dbReference type="ARBA" id="ARBA00022843"/>
    </source>
</evidence>
<proteinExistence type="predicted"/>
<keyword evidence="3" id="KW-0963">Cytoplasm</keyword>
<dbReference type="GO" id="GO:0006355">
    <property type="term" value="P:regulation of DNA-templated transcription"/>
    <property type="evidence" value="ECO:0007669"/>
    <property type="project" value="InterPro"/>
</dbReference>
<evidence type="ECO:0000256" key="7">
    <source>
        <dbReference type="ARBA" id="ARBA00023015"/>
    </source>
</evidence>
<comment type="caution">
    <text evidence="13">The sequence shown here is derived from an EMBL/GenBank/DDBJ whole genome shotgun (WGS) entry which is preliminary data.</text>
</comment>
<organism evidence="13">
    <name type="scientific">Sesamum latifolium</name>
    <dbReference type="NCBI Taxonomy" id="2727402"/>
    <lineage>
        <taxon>Eukaryota</taxon>
        <taxon>Viridiplantae</taxon>
        <taxon>Streptophyta</taxon>
        <taxon>Embryophyta</taxon>
        <taxon>Tracheophyta</taxon>
        <taxon>Spermatophyta</taxon>
        <taxon>Magnoliopsida</taxon>
        <taxon>eudicotyledons</taxon>
        <taxon>Gunneridae</taxon>
        <taxon>Pentapetalae</taxon>
        <taxon>asterids</taxon>
        <taxon>lamiids</taxon>
        <taxon>Lamiales</taxon>
        <taxon>Pedaliaceae</taxon>
        <taxon>Sesamum</taxon>
    </lineage>
</organism>
<keyword evidence="5" id="KW-0597">Phosphoprotein</keyword>
<keyword evidence="9" id="KW-0539">Nucleus</keyword>
<evidence type="ECO:0000256" key="9">
    <source>
        <dbReference type="ARBA" id="ARBA00023242"/>
    </source>
</evidence>
<accession>A0AAW2Y8D1</accession>
<keyword evidence="4" id="KW-1017">Isopeptide bond</keyword>
<gene>
    <name evidence="13" type="ORF">Slati_0094700</name>
</gene>
<keyword evidence="7" id="KW-0805">Transcription regulation</keyword>
<dbReference type="AlphaFoldDB" id="A0AAW2Y8D1"/>
<evidence type="ECO:0000256" key="5">
    <source>
        <dbReference type="ARBA" id="ARBA00022553"/>
    </source>
</evidence>
<evidence type="ECO:0000256" key="10">
    <source>
        <dbReference type="SAM" id="Coils"/>
    </source>
</evidence>
<dbReference type="EMBL" id="JACGWN010000001">
    <property type="protein sequence ID" value="KAL0462071.1"/>
    <property type="molecule type" value="Genomic_DNA"/>
</dbReference>
<evidence type="ECO:0000256" key="11">
    <source>
        <dbReference type="SAM" id="MobiDB-lite"/>
    </source>
</evidence>
<evidence type="ECO:0000256" key="3">
    <source>
        <dbReference type="ARBA" id="ARBA00022490"/>
    </source>
</evidence>
<keyword evidence="13" id="KW-0131">Cell cycle</keyword>
<feature type="compositionally biased region" description="Basic and acidic residues" evidence="11">
    <location>
        <begin position="370"/>
        <end position="393"/>
    </location>
</feature>
<dbReference type="Pfam" id="PF10497">
    <property type="entry name" value="zf-4CXXC_R1"/>
    <property type="match status" value="1"/>
</dbReference>
<evidence type="ECO:0000256" key="8">
    <source>
        <dbReference type="ARBA" id="ARBA00023163"/>
    </source>
</evidence>
<sequence>MAVDSGSVSKQSVSRKKERLKSPEKKVSKSHESVVPPSPAKRNKSPGIGLVARIYDSVNGKTCHQDGLGKSSATVGNRISLDRIQEWIILPCTNQRNNKPCPIMYCHKCLLNRYGEQAEEVAALGEWSCPKCRGICNCSICMKKRGHQPTGMLINMAKATGFSSVSELLLKGAERLNHENVVADVVASPKKSRHLKHLIQEVVPSPRKRGKENSFDGKVDANLPNPVDKKPKKVKKVHGECVNDNTSLKIVTQSPDKRKLKQEGLEDKHDGNNGPKDTGSRGSEKKSKKKKRDRPEETTSNKIEKDTLTEISVHDVQKKPKKLKKDEFENNEVKKNDTTLARRTSPRKLKVSKKVPNQGATLNIGVNPEESMKNRIEKDSVEPLENDERKEDDGNNTANDKIVLEQQYADFHAEVPLPVGTELNSVAGIDVRTEDVGNVLQFLEFCAVFGKASYFIYKLTPDDHILQLSCDCIRIILLSDEILEVKKGQPECILRDLLHGRTGRRGKFSVTVQFHIHLLSILQTEQGEECAALSPSNGKNSWFHALKKCLTESQSSLKAQGLDSLEKAADYETLEASEKLRLLNLLCDEVLGTEKVRNWIDDQNTKLAEMVKEAKQKVLAAKDKEKSLKKKMKDDIAKAIMARHGAPLSISEHEAIVARIKRETAQAHARVLESKGMLLKDNRTSDAVRVEPIFVGRDGHAYWKLSCSGKSEVLHQDAGKGDVLTLDEKWFAVDDQGKEAIEKHVSSLRGRRLRAPSIVDNSILN</sequence>
<keyword evidence="8" id="KW-0804">Transcription</keyword>
<feature type="region of interest" description="Disordered" evidence="11">
    <location>
        <begin position="1"/>
        <end position="46"/>
    </location>
</feature>
<dbReference type="PANTHER" id="PTHR31169:SF8">
    <property type="entry name" value="ZINC-FINGER DOMAIN OF MONOAMINE-OXIDASE A REPRESSOR R1 PROTEIN"/>
    <property type="match status" value="1"/>
</dbReference>
<keyword evidence="6" id="KW-0832">Ubl conjugation</keyword>
<reference evidence="13" key="1">
    <citation type="submission" date="2020-06" db="EMBL/GenBank/DDBJ databases">
        <authorList>
            <person name="Li T."/>
            <person name="Hu X."/>
            <person name="Zhang T."/>
            <person name="Song X."/>
            <person name="Zhang H."/>
            <person name="Dai N."/>
            <person name="Sheng W."/>
            <person name="Hou X."/>
            <person name="Wei L."/>
        </authorList>
    </citation>
    <scope>NUCLEOTIDE SEQUENCE</scope>
    <source>
        <strain evidence="13">KEN1</strain>
        <tissue evidence="13">Leaf</tissue>
    </source>
</reference>
<feature type="domain" description="Zinc-finger" evidence="12">
    <location>
        <begin position="55"/>
        <end position="169"/>
    </location>
</feature>
<protein>
    <submittedName>
        <fullName evidence="13">Cell division cycle-associated 7-like protein</fullName>
    </submittedName>
</protein>
<evidence type="ECO:0000256" key="4">
    <source>
        <dbReference type="ARBA" id="ARBA00022499"/>
    </source>
</evidence>
<dbReference type="GO" id="GO:0005737">
    <property type="term" value="C:cytoplasm"/>
    <property type="evidence" value="ECO:0007669"/>
    <property type="project" value="UniProtKB-SubCell"/>
</dbReference>
<evidence type="ECO:0000313" key="13">
    <source>
        <dbReference type="EMBL" id="KAL0462071.1"/>
    </source>
</evidence>
<feature type="compositionally biased region" description="Basic residues" evidence="11">
    <location>
        <begin position="344"/>
        <end position="353"/>
    </location>
</feature>
<dbReference type="PANTHER" id="PTHR31169">
    <property type="entry name" value="OS05G0300700 PROTEIN"/>
    <property type="match status" value="1"/>
</dbReference>
<keyword evidence="13" id="KW-0132">Cell division</keyword>
<evidence type="ECO:0000256" key="2">
    <source>
        <dbReference type="ARBA" id="ARBA00004496"/>
    </source>
</evidence>
<evidence type="ECO:0000256" key="1">
    <source>
        <dbReference type="ARBA" id="ARBA00004123"/>
    </source>
</evidence>
<feature type="compositionally biased region" description="Basic and acidic residues" evidence="11">
    <location>
        <begin position="255"/>
        <end position="271"/>
    </location>
</feature>
<feature type="coiled-coil region" evidence="10">
    <location>
        <begin position="604"/>
        <end position="631"/>
    </location>
</feature>
<feature type="region of interest" description="Disordered" evidence="11">
    <location>
        <begin position="200"/>
        <end position="398"/>
    </location>
</feature>
<comment type="subcellular location">
    <subcellularLocation>
        <location evidence="2">Cytoplasm</location>
    </subcellularLocation>
    <subcellularLocation>
        <location evidence="1">Nucleus</location>
    </subcellularLocation>
</comment>
<dbReference type="GO" id="GO:0005634">
    <property type="term" value="C:nucleus"/>
    <property type="evidence" value="ECO:0007669"/>
    <property type="project" value="UniProtKB-SubCell"/>
</dbReference>
<name>A0AAW2Y8D1_9LAMI</name>
<evidence type="ECO:0000259" key="12">
    <source>
        <dbReference type="Pfam" id="PF10497"/>
    </source>
</evidence>
<keyword evidence="10" id="KW-0175">Coiled coil</keyword>
<dbReference type="InterPro" id="IPR040221">
    <property type="entry name" value="CDCA7/CDA7L"/>
</dbReference>
<dbReference type="InterPro" id="IPR018866">
    <property type="entry name" value="Znf-4CXXC_R1"/>
</dbReference>
<feature type="compositionally biased region" description="Basic and acidic residues" evidence="11">
    <location>
        <begin position="293"/>
        <end position="337"/>
    </location>
</feature>